<accession>A0A486XWG1</accession>
<proteinExistence type="predicted"/>
<name>A0A486XWG1_9GAMM</name>
<dbReference type="AlphaFoldDB" id="A0A486XWG1"/>
<gene>
    <name evidence="1" type="ORF">BAL341_2943</name>
</gene>
<protein>
    <submittedName>
        <fullName evidence="1">Uncharacterized protein</fullName>
    </submittedName>
</protein>
<sequence length="39" mass="4592">MPWLKQVRAMGWDFTARVRGLVSVKYIKKRGKQRSTLAK</sequence>
<organism evidence="1">
    <name type="scientific">Rheinheimera sp. BAL341</name>
    <dbReference type="NCBI Taxonomy" id="1708203"/>
    <lineage>
        <taxon>Bacteria</taxon>
        <taxon>Pseudomonadati</taxon>
        <taxon>Pseudomonadota</taxon>
        <taxon>Gammaproteobacteria</taxon>
        <taxon>Chromatiales</taxon>
        <taxon>Chromatiaceae</taxon>
        <taxon>Rheinheimera</taxon>
    </lineage>
</organism>
<evidence type="ECO:0000313" key="1">
    <source>
        <dbReference type="EMBL" id="VHO05857.1"/>
    </source>
</evidence>
<reference evidence="1" key="1">
    <citation type="submission" date="2019-04" db="EMBL/GenBank/DDBJ databases">
        <authorList>
            <person name="Brambilla D."/>
        </authorList>
    </citation>
    <scope>NUCLEOTIDE SEQUENCE</scope>
    <source>
        <strain evidence="1">BAL1</strain>
    </source>
</reference>
<dbReference type="EMBL" id="CAAJGR010000007">
    <property type="protein sequence ID" value="VHO05857.1"/>
    <property type="molecule type" value="Genomic_DNA"/>
</dbReference>